<evidence type="ECO:0000313" key="1">
    <source>
        <dbReference type="EMBL" id="BBF85794.1"/>
    </source>
</evidence>
<protein>
    <submittedName>
        <fullName evidence="1">Uncharacterized protein</fullName>
    </submittedName>
</protein>
<evidence type="ECO:0000313" key="2">
    <source>
        <dbReference type="Proteomes" id="UP000198290"/>
    </source>
</evidence>
<proteinExistence type="predicted"/>
<dbReference type="Proteomes" id="UP000198290">
    <property type="component" value="Chromosome"/>
</dbReference>
<dbReference type="RefSeq" id="WP_089086321.1">
    <property type="nucleotide sequence ID" value="NZ_AP018823.1"/>
</dbReference>
<dbReference type="EMBL" id="AP018823">
    <property type="protein sequence ID" value="BBF85794.1"/>
    <property type="molecule type" value="Genomic_DNA"/>
</dbReference>
<keyword evidence="2" id="KW-1185">Reference proteome</keyword>
<dbReference type="KEGG" id="amah:DLM_2179"/>
<organism evidence="1 2">
    <name type="scientific">Aquitalea magnusonii</name>
    <dbReference type="NCBI Taxonomy" id="332411"/>
    <lineage>
        <taxon>Bacteria</taxon>
        <taxon>Pseudomonadati</taxon>
        <taxon>Pseudomonadota</taxon>
        <taxon>Betaproteobacteria</taxon>
        <taxon>Neisseriales</taxon>
        <taxon>Chromobacteriaceae</taxon>
        <taxon>Aquitalea</taxon>
    </lineage>
</organism>
<dbReference type="AlphaFoldDB" id="A0A3G9GEK7"/>
<reference evidence="2" key="3">
    <citation type="journal article" date="2017" name="Plant Physiol. Biochem.">
        <title>Differential oxidative and antioxidative response of duckweed Lemna minor toward plant growth promoting/inhibiting bacteria.</title>
        <authorList>
            <person name="Ishizawa H."/>
            <person name="Kuroda M."/>
            <person name="Morikawa M."/>
            <person name="Ike M."/>
        </authorList>
    </citation>
    <scope>NUCLEOTIDE SEQUENCE [LARGE SCALE GENOMIC DNA]</scope>
    <source>
        <strain evidence="2">H3</strain>
    </source>
</reference>
<sequence length="105" mass="11527">MTEKEILARIVSMNGNRDGAVLAGFWLLMGSRHDIRLFTLGDLRTLSGESRSLFHAINQAYSSERFTALSPAMATRLMSILVDYEHAHADKKPFVGASASGRETG</sequence>
<name>A0A3G9GEK7_9NEIS</name>
<accession>A0A3G9GEK7</accession>
<dbReference type="OrthoDB" id="8592619at2"/>
<reference evidence="2" key="1">
    <citation type="journal article" date="2017" name="Biotechnol. Biofuels">
        <title>Evaluation of environmental bacterial communities as a factor affecting the growth of duckweed Lemna minor.</title>
        <authorList>
            <person name="Ishizawa H."/>
            <person name="Kuroda M."/>
            <person name="Morikawa M."/>
            <person name="Ike M."/>
        </authorList>
    </citation>
    <scope>NUCLEOTIDE SEQUENCE [LARGE SCALE GENOMIC DNA]</scope>
    <source>
        <strain evidence="2">H3</strain>
    </source>
</reference>
<gene>
    <name evidence="1" type="ORF">DLM_2179</name>
</gene>
<reference evidence="1 2" key="2">
    <citation type="journal article" date="2017" name="Genome Announc.">
        <title>Draft genome sequence of Aquitalea magnusonii strain H3, a plant growth-promoting bacterium of duckweed Lemna minor.</title>
        <authorList>
            <person name="Ishizawa H."/>
            <person name="Kuroda M."/>
            <person name="Ike M."/>
        </authorList>
    </citation>
    <scope>NUCLEOTIDE SEQUENCE [LARGE SCALE GENOMIC DNA]</scope>
    <source>
        <strain evidence="1 2">H3</strain>
    </source>
</reference>